<gene>
    <name evidence="2" type="ORF">NCTC11179_00675</name>
</gene>
<accession>A0A378RJF9</accession>
<evidence type="ECO:0000259" key="1">
    <source>
        <dbReference type="Pfam" id="PF19783"/>
    </source>
</evidence>
<dbReference type="EMBL" id="UGQL01000001">
    <property type="protein sequence ID" value="STZ27142.1"/>
    <property type="molecule type" value="Genomic_DNA"/>
</dbReference>
<keyword evidence="3" id="KW-1185">Reference proteome</keyword>
<dbReference type="Proteomes" id="UP000255024">
    <property type="component" value="Unassembled WGS sequence"/>
</dbReference>
<dbReference type="InterPro" id="IPR046235">
    <property type="entry name" value="DUF6268"/>
</dbReference>
<reference evidence="2 3" key="1">
    <citation type="submission" date="2018-06" db="EMBL/GenBank/DDBJ databases">
        <authorList>
            <consortium name="Pathogen Informatics"/>
            <person name="Doyle S."/>
        </authorList>
    </citation>
    <scope>NUCLEOTIDE SEQUENCE [LARGE SCALE GENOMIC DNA]</scope>
    <source>
        <strain evidence="2 3">NCTC11179</strain>
    </source>
</reference>
<protein>
    <recommendedName>
        <fullName evidence="1">DUF6268 domain-containing protein</fullName>
    </recommendedName>
</protein>
<feature type="domain" description="DUF6268" evidence="1">
    <location>
        <begin position="19"/>
        <end position="299"/>
    </location>
</feature>
<dbReference type="AlphaFoldDB" id="A0A378RJF9"/>
<evidence type="ECO:0000313" key="2">
    <source>
        <dbReference type="EMBL" id="STZ27142.1"/>
    </source>
</evidence>
<sequence>MKIRLVAVCWAFLFGMLTMQSQEKMIGEFKVDYVPFSNYVRPIDSLKTPAKTDFRRAEINIEIPLSMHMDQRGKPRTWSIIAQGAYAKMQHKLYEEELFPTELLNAQIGVKHFRSISDSWSLLVMGTVGLYTDMEVINSQAILGQGGVFFIKHFNKKVALGIGPVLTNSFGVPMVLPGIYFNWETHGDFYVRVAFPQGAEVGYKVNEVVDVKLAADLQGMTAVIKQDDKNMLLGFQQVVAGLRPEFKFNDHLTLSLTAGSSLVRSFSYNERKIKNIFKEKKEADPRFTTTFYGAVKLKWAL</sequence>
<dbReference type="Pfam" id="PF19783">
    <property type="entry name" value="DUF6268"/>
    <property type="match status" value="1"/>
</dbReference>
<proteinExistence type="predicted"/>
<name>A0A378RJF9_MYROD</name>
<organism evidence="2 3">
    <name type="scientific">Myroides odoratus</name>
    <name type="common">Flavobacterium odoratum</name>
    <dbReference type="NCBI Taxonomy" id="256"/>
    <lineage>
        <taxon>Bacteria</taxon>
        <taxon>Pseudomonadati</taxon>
        <taxon>Bacteroidota</taxon>
        <taxon>Flavobacteriia</taxon>
        <taxon>Flavobacteriales</taxon>
        <taxon>Flavobacteriaceae</taxon>
        <taxon>Myroides</taxon>
    </lineage>
</organism>
<dbReference type="RefSeq" id="WP_115090137.1">
    <property type="nucleotide sequence ID" value="NZ_CP068107.1"/>
</dbReference>
<evidence type="ECO:0000313" key="3">
    <source>
        <dbReference type="Proteomes" id="UP000255024"/>
    </source>
</evidence>